<evidence type="ECO:0000313" key="2">
    <source>
        <dbReference type="EMBL" id="CAI6363430.1"/>
    </source>
</evidence>
<proteinExistence type="predicted"/>
<accession>A0AAV0X560</accession>
<name>A0AAV0X560_9HEMI</name>
<reference evidence="2 3" key="1">
    <citation type="submission" date="2023-01" db="EMBL/GenBank/DDBJ databases">
        <authorList>
            <person name="Whitehead M."/>
        </authorList>
    </citation>
    <scope>NUCLEOTIDE SEQUENCE [LARGE SCALE GENOMIC DNA]</scope>
</reference>
<feature type="compositionally biased region" description="Polar residues" evidence="1">
    <location>
        <begin position="223"/>
        <end position="238"/>
    </location>
</feature>
<dbReference type="EMBL" id="CARXXK010000003">
    <property type="protein sequence ID" value="CAI6363430.1"/>
    <property type="molecule type" value="Genomic_DNA"/>
</dbReference>
<evidence type="ECO:0000256" key="1">
    <source>
        <dbReference type="SAM" id="MobiDB-lite"/>
    </source>
</evidence>
<feature type="compositionally biased region" description="Basic and acidic residues" evidence="1">
    <location>
        <begin position="1"/>
        <end position="11"/>
    </location>
</feature>
<dbReference type="AlphaFoldDB" id="A0AAV0X560"/>
<sequence>MNTQKIIKDDGTGTEAQETSGPAGVGELATQVVISSSGNAQSNLESEYLEYKDTDVLRLRGGDGSSDENDDGTNYRSSGGMVTEASTSAKRGPTSPVEASKTKKKRTTEVAKLSKEINTHIGWLEQFAHTERTKKLTIAGHEGIMERTRALRDVFSDLCLEANRLGSRSQLTQEQLKAMMNTYSEALLEKTAEIQKLQRENEELRAEIQAREEADELAEVRPATQTVRPSTSAQTRETASYAEMAKLDPKPGQPRAKGAKNSSKSAKKKTLMRCREVKTSSRLTFEVPAGGTIASAKAELWATVKGRMNNPRAKTLVKDNQLIIIPDDGNTFEVISKLPNVSISGPRQPRVIIYDIDSELTDGEIVDGLINQNPELGLSQEDIDRLSLKHRLGPRNSSTTHKVLEVHASTLPKIEGKQVYLGLTRCRVKLYQSMPQCFNCQKHGHTALRCKADKPTCKYCVGPHDSRNCDDKSKTKCANCRQEHQASSSTCKSRETALRSLLRRTDFGHK</sequence>
<protein>
    <recommendedName>
        <fullName evidence="4">Gag-like protein</fullName>
    </recommendedName>
</protein>
<feature type="region of interest" description="Disordered" evidence="1">
    <location>
        <begin position="1"/>
        <end position="25"/>
    </location>
</feature>
<dbReference type="Proteomes" id="UP001160148">
    <property type="component" value="Unassembled WGS sequence"/>
</dbReference>
<organism evidence="2 3">
    <name type="scientific">Macrosiphum euphorbiae</name>
    <name type="common">potato aphid</name>
    <dbReference type="NCBI Taxonomy" id="13131"/>
    <lineage>
        <taxon>Eukaryota</taxon>
        <taxon>Metazoa</taxon>
        <taxon>Ecdysozoa</taxon>
        <taxon>Arthropoda</taxon>
        <taxon>Hexapoda</taxon>
        <taxon>Insecta</taxon>
        <taxon>Pterygota</taxon>
        <taxon>Neoptera</taxon>
        <taxon>Paraneoptera</taxon>
        <taxon>Hemiptera</taxon>
        <taxon>Sternorrhyncha</taxon>
        <taxon>Aphidomorpha</taxon>
        <taxon>Aphidoidea</taxon>
        <taxon>Aphididae</taxon>
        <taxon>Macrosiphini</taxon>
        <taxon>Macrosiphum</taxon>
    </lineage>
</organism>
<evidence type="ECO:0000313" key="3">
    <source>
        <dbReference type="Proteomes" id="UP001160148"/>
    </source>
</evidence>
<evidence type="ECO:0008006" key="4">
    <source>
        <dbReference type="Google" id="ProtNLM"/>
    </source>
</evidence>
<comment type="caution">
    <text evidence="2">The sequence shown here is derived from an EMBL/GenBank/DDBJ whole genome shotgun (WGS) entry which is preliminary data.</text>
</comment>
<keyword evidence="3" id="KW-1185">Reference proteome</keyword>
<feature type="region of interest" description="Disordered" evidence="1">
    <location>
        <begin position="58"/>
        <end position="107"/>
    </location>
</feature>
<gene>
    <name evidence="2" type="ORF">MEUPH1_LOCUS18379</name>
</gene>
<feature type="region of interest" description="Disordered" evidence="1">
    <location>
        <begin position="215"/>
        <end position="272"/>
    </location>
</feature>